<evidence type="ECO:0000259" key="2">
    <source>
        <dbReference type="Pfam" id="PF03372"/>
    </source>
</evidence>
<keyword evidence="3" id="KW-0540">Nuclease</keyword>
<reference evidence="3 4" key="1">
    <citation type="submission" date="2024-10" db="EMBL/GenBank/DDBJ databases">
        <title>The Natural Products Discovery Center: Release of the First 8490 Sequenced Strains for Exploring Actinobacteria Biosynthetic Diversity.</title>
        <authorList>
            <person name="Kalkreuter E."/>
            <person name="Kautsar S.A."/>
            <person name="Yang D."/>
            <person name="Bader C.D."/>
            <person name="Teijaro C.N."/>
            <person name="Fluegel L."/>
            <person name="Davis C.M."/>
            <person name="Simpson J.R."/>
            <person name="Lauterbach L."/>
            <person name="Steele A.D."/>
            <person name="Gui C."/>
            <person name="Meng S."/>
            <person name="Li G."/>
            <person name="Viehrig K."/>
            <person name="Ye F."/>
            <person name="Su P."/>
            <person name="Kiefer A.F."/>
            <person name="Nichols A."/>
            <person name="Cepeda A.J."/>
            <person name="Yan W."/>
            <person name="Fan B."/>
            <person name="Jiang Y."/>
            <person name="Adhikari A."/>
            <person name="Zheng C.-J."/>
            <person name="Schuster L."/>
            <person name="Cowan T.M."/>
            <person name="Smanski M.J."/>
            <person name="Chevrette M.G."/>
            <person name="De Carvalho L.P.S."/>
            <person name="Shen B."/>
        </authorList>
    </citation>
    <scope>NUCLEOTIDE SEQUENCE [LARGE SCALE GENOMIC DNA]</scope>
    <source>
        <strain evidence="3 4">NPDC002173</strain>
    </source>
</reference>
<dbReference type="Proteomes" id="UP001602013">
    <property type="component" value="Unassembled WGS sequence"/>
</dbReference>
<organism evidence="3 4">
    <name type="scientific">Microtetraspora malaysiensis</name>
    <dbReference type="NCBI Taxonomy" id="161358"/>
    <lineage>
        <taxon>Bacteria</taxon>
        <taxon>Bacillati</taxon>
        <taxon>Actinomycetota</taxon>
        <taxon>Actinomycetes</taxon>
        <taxon>Streptosporangiales</taxon>
        <taxon>Streptosporangiaceae</taxon>
        <taxon>Microtetraspora</taxon>
    </lineage>
</organism>
<dbReference type="Pfam" id="PF03372">
    <property type="entry name" value="Exo_endo_phos"/>
    <property type="match status" value="1"/>
</dbReference>
<feature type="chain" id="PRO_5045262391" evidence="1">
    <location>
        <begin position="19"/>
        <end position="323"/>
    </location>
</feature>
<proteinExistence type="predicted"/>
<accession>A0ABW6T3Q7</accession>
<keyword evidence="4" id="KW-1185">Reference proteome</keyword>
<dbReference type="InterPro" id="IPR005135">
    <property type="entry name" value="Endo/exonuclease/phosphatase"/>
</dbReference>
<dbReference type="SUPFAM" id="SSF56219">
    <property type="entry name" value="DNase I-like"/>
    <property type="match status" value="1"/>
</dbReference>
<evidence type="ECO:0000256" key="1">
    <source>
        <dbReference type="SAM" id="SignalP"/>
    </source>
</evidence>
<dbReference type="GO" id="GO:0004519">
    <property type="term" value="F:endonuclease activity"/>
    <property type="evidence" value="ECO:0007669"/>
    <property type="project" value="UniProtKB-KW"/>
</dbReference>
<dbReference type="RefSeq" id="WP_387416851.1">
    <property type="nucleotide sequence ID" value="NZ_JBIASD010000033.1"/>
</dbReference>
<keyword evidence="1" id="KW-0732">Signal</keyword>
<feature type="signal peptide" evidence="1">
    <location>
        <begin position="1"/>
        <end position="18"/>
    </location>
</feature>
<gene>
    <name evidence="3" type="ORF">ACFYXI_34100</name>
</gene>
<dbReference type="Gene3D" id="3.60.10.10">
    <property type="entry name" value="Endonuclease/exonuclease/phosphatase"/>
    <property type="match status" value="1"/>
</dbReference>
<name>A0ABW6T3Q7_9ACTN</name>
<evidence type="ECO:0000313" key="4">
    <source>
        <dbReference type="Proteomes" id="UP001602013"/>
    </source>
</evidence>
<sequence>MARLLISGVLVTSPLVGAAGAGAADGSPAYRVNVLTYNVCGGNNKRNTCGEDLTPERRRLWAPQVSALIRSKDVDVASFTEMCYAQVDLLQRALPDYDFVWYGLGRSANCREIWSDLTDQTTAPNGRSAGIALAFKNDVVGAPFRRRLVVDNPDADPSSPIHRRGVLCAGSVIGMEYGVGCVTHISPLESPQQVTGEIGRWAGDVPVILGGDFNRKPEHPEMGTVYGTGLGTGTFTEVDAGPAGKPSRGGSPTTRGGRKIDYIFASQSNYRNAGAEVIQTNPELSDHRPLVGSFTGTVEGGQTATVVHTFTQVVAAAFAALPK</sequence>
<feature type="domain" description="Endonuclease/exonuclease/phosphatase" evidence="2">
    <location>
        <begin position="35"/>
        <end position="287"/>
    </location>
</feature>
<comment type="caution">
    <text evidence="3">The sequence shown here is derived from an EMBL/GenBank/DDBJ whole genome shotgun (WGS) entry which is preliminary data.</text>
</comment>
<protein>
    <submittedName>
        <fullName evidence="3">Endonuclease/exonuclease/phosphatase family protein</fullName>
    </submittedName>
</protein>
<dbReference type="EMBL" id="JBIASD010000033">
    <property type="protein sequence ID" value="MFF3670633.1"/>
    <property type="molecule type" value="Genomic_DNA"/>
</dbReference>
<dbReference type="InterPro" id="IPR036691">
    <property type="entry name" value="Endo/exonu/phosph_ase_sf"/>
</dbReference>
<evidence type="ECO:0000313" key="3">
    <source>
        <dbReference type="EMBL" id="MFF3670633.1"/>
    </source>
</evidence>
<keyword evidence="3" id="KW-0255">Endonuclease</keyword>
<keyword evidence="3" id="KW-0378">Hydrolase</keyword>